<proteinExistence type="predicted"/>
<evidence type="ECO:0000256" key="1">
    <source>
        <dbReference type="SAM" id="MobiDB-lite"/>
    </source>
</evidence>
<evidence type="ECO:0000313" key="3">
    <source>
        <dbReference type="Proteomes" id="UP000053664"/>
    </source>
</evidence>
<dbReference type="KEGG" id="pfp:PFL1_04730"/>
<sequence length="221" mass="24040">MIPLFQSIRGRRLATSTFFLATFCASILTVSVSASNILPCPAPRRSIADGEPLTEEAEDGDADSMPMKGLGQRVLLTRKGGVRNLATFVGVHRPSVAQLHPKTSALDGQHSSAMPFLTRPAVQNHAGTTPRRSAASMQWTRRFRRPFEPTGRPQLSARHNTARALYPSSSRIDPPLGADQLEMAHRSNPRELSANDTPPPDVQALGTRRATASDRCRVSPQ</sequence>
<dbReference type="AlphaFoldDB" id="A0A061H423"/>
<dbReference type="GeneID" id="19318830"/>
<reference evidence="2 3" key="1">
    <citation type="journal article" date="2013" name="Plant Cell">
        <title>The transition from a phytopathogenic smut ancestor to an anamorphic biocontrol agent deciphered by comparative whole-genome analysis.</title>
        <authorList>
            <person name="Lefebvre F."/>
            <person name="Joly D.L."/>
            <person name="Labbe C."/>
            <person name="Teichmann B."/>
            <person name="Linning R."/>
            <person name="Belzile F."/>
            <person name="Bakkeren G."/>
            <person name="Belanger R.R."/>
        </authorList>
    </citation>
    <scope>NUCLEOTIDE SEQUENCE [LARGE SCALE GENOMIC DNA]</scope>
    <source>
        <strain evidence="2 3">PF-1</strain>
    </source>
</reference>
<protein>
    <submittedName>
        <fullName evidence="2">Uncharacterized protein</fullName>
    </submittedName>
</protein>
<dbReference type="HOGENOM" id="CLU_1251154_0_0_1"/>
<feature type="region of interest" description="Disordered" evidence="1">
    <location>
        <begin position="44"/>
        <end position="66"/>
    </location>
</feature>
<name>A0A061H423_9BASI</name>
<organism evidence="2 3">
    <name type="scientific">Pseudozyma flocculosa PF-1</name>
    <dbReference type="NCBI Taxonomy" id="1277687"/>
    <lineage>
        <taxon>Eukaryota</taxon>
        <taxon>Fungi</taxon>
        <taxon>Dikarya</taxon>
        <taxon>Basidiomycota</taxon>
        <taxon>Ustilaginomycotina</taxon>
        <taxon>Ustilaginomycetes</taxon>
        <taxon>Ustilaginales</taxon>
        <taxon>Ustilaginaceae</taxon>
        <taxon>Pseudozyma</taxon>
    </lineage>
</organism>
<accession>A0A061H423</accession>
<feature type="compositionally biased region" description="Acidic residues" evidence="1">
    <location>
        <begin position="52"/>
        <end position="62"/>
    </location>
</feature>
<dbReference type="Proteomes" id="UP000053664">
    <property type="component" value="Unassembled WGS sequence"/>
</dbReference>
<feature type="region of interest" description="Disordered" evidence="1">
    <location>
        <begin position="122"/>
        <end position="221"/>
    </location>
</feature>
<dbReference type="RefSeq" id="XP_007880449.1">
    <property type="nucleotide sequence ID" value="XM_007882258.1"/>
</dbReference>
<dbReference type="OrthoDB" id="5410040at2759"/>
<dbReference type="EMBL" id="KE361638">
    <property type="protein sequence ID" value="EPQ27592.1"/>
    <property type="molecule type" value="Genomic_DNA"/>
</dbReference>
<feature type="compositionally biased region" description="Polar residues" evidence="1">
    <location>
        <begin position="125"/>
        <end position="139"/>
    </location>
</feature>
<feature type="compositionally biased region" description="Basic and acidic residues" evidence="1">
    <location>
        <begin position="211"/>
        <end position="221"/>
    </location>
</feature>
<evidence type="ECO:0000313" key="2">
    <source>
        <dbReference type="EMBL" id="EPQ27592.1"/>
    </source>
</evidence>
<gene>
    <name evidence="2" type="ORF">PFL1_04730</name>
</gene>